<dbReference type="EMBL" id="HBUF01106805">
    <property type="protein sequence ID" value="CAG6639352.1"/>
    <property type="molecule type" value="Transcribed_RNA"/>
</dbReference>
<keyword evidence="1" id="KW-0812">Transmembrane</keyword>
<proteinExistence type="predicted"/>
<dbReference type="AlphaFoldDB" id="A0A8D8QX70"/>
<feature type="transmembrane region" description="Helical" evidence="1">
    <location>
        <begin position="54"/>
        <end position="76"/>
    </location>
</feature>
<evidence type="ECO:0000313" key="2">
    <source>
        <dbReference type="EMBL" id="CAG6639352.1"/>
    </source>
</evidence>
<keyword evidence="1" id="KW-0472">Membrane</keyword>
<sequence>MFYNMGPCIIYCNCVSLSLSSNFHVSKGYVSLIVYLYLYRQISMYHFPCIKGPCIIYCVSLSLSLLLTILEVSSLINRISSFSAEFLIGWVWVCVGVGCLYMTDNFIARCLD</sequence>
<evidence type="ECO:0000256" key="1">
    <source>
        <dbReference type="SAM" id="Phobius"/>
    </source>
</evidence>
<organism evidence="2">
    <name type="scientific">Cacopsylla melanoneura</name>
    <dbReference type="NCBI Taxonomy" id="428564"/>
    <lineage>
        <taxon>Eukaryota</taxon>
        <taxon>Metazoa</taxon>
        <taxon>Ecdysozoa</taxon>
        <taxon>Arthropoda</taxon>
        <taxon>Hexapoda</taxon>
        <taxon>Insecta</taxon>
        <taxon>Pterygota</taxon>
        <taxon>Neoptera</taxon>
        <taxon>Paraneoptera</taxon>
        <taxon>Hemiptera</taxon>
        <taxon>Sternorrhyncha</taxon>
        <taxon>Psylloidea</taxon>
        <taxon>Psyllidae</taxon>
        <taxon>Psyllinae</taxon>
        <taxon>Cacopsylla</taxon>
    </lineage>
</organism>
<keyword evidence="1" id="KW-1133">Transmembrane helix</keyword>
<protein>
    <submittedName>
        <fullName evidence="2">Uncharacterized protein</fullName>
    </submittedName>
</protein>
<accession>A0A8D8QX70</accession>
<feature type="transmembrane region" description="Helical" evidence="1">
    <location>
        <begin position="82"/>
        <end position="103"/>
    </location>
</feature>
<name>A0A8D8QX70_9HEMI</name>
<reference evidence="2" key="1">
    <citation type="submission" date="2021-05" db="EMBL/GenBank/DDBJ databases">
        <authorList>
            <person name="Alioto T."/>
            <person name="Alioto T."/>
            <person name="Gomez Garrido J."/>
        </authorList>
    </citation>
    <scope>NUCLEOTIDE SEQUENCE</scope>
</reference>